<dbReference type="SUPFAM" id="SSF51735">
    <property type="entry name" value="NAD(P)-binding Rossmann-fold domains"/>
    <property type="match status" value="2"/>
</dbReference>
<feature type="transmembrane region" description="Helical" evidence="2">
    <location>
        <begin position="12"/>
        <end position="35"/>
    </location>
</feature>
<dbReference type="InterPro" id="IPR006037">
    <property type="entry name" value="RCK_C"/>
</dbReference>
<dbReference type="InterPro" id="IPR036291">
    <property type="entry name" value="NAD(P)-bd_dom_sf"/>
</dbReference>
<dbReference type="InterPro" id="IPR003148">
    <property type="entry name" value="RCK_N"/>
</dbReference>
<dbReference type="GO" id="GO:0006813">
    <property type="term" value="P:potassium ion transport"/>
    <property type="evidence" value="ECO:0007669"/>
    <property type="project" value="InterPro"/>
</dbReference>
<organism evidence="5 6">
    <name type="scientific">Thioalkalivibrio versutus</name>
    <dbReference type="NCBI Taxonomy" id="106634"/>
    <lineage>
        <taxon>Bacteria</taxon>
        <taxon>Pseudomonadati</taxon>
        <taxon>Pseudomonadota</taxon>
        <taxon>Gammaproteobacteria</taxon>
        <taxon>Chromatiales</taxon>
        <taxon>Ectothiorhodospiraceae</taxon>
        <taxon>Thioalkalivibrio</taxon>
    </lineage>
</organism>
<dbReference type="Gene3D" id="3.40.50.720">
    <property type="entry name" value="NAD(P)-binding Rossmann-like Domain"/>
    <property type="match status" value="2"/>
</dbReference>
<name>A0A0G3G7N6_9GAMM</name>
<dbReference type="PANTHER" id="PTHR43833:SF9">
    <property type="entry name" value="POTASSIUM CHANNEL PROTEIN YUGO-RELATED"/>
    <property type="match status" value="1"/>
</dbReference>
<protein>
    <submittedName>
        <fullName evidence="5">Potassium transporter TrkA</fullName>
    </submittedName>
</protein>
<feature type="transmembrane region" description="Helical" evidence="2">
    <location>
        <begin position="47"/>
        <end position="64"/>
    </location>
</feature>
<dbReference type="SUPFAM" id="SSF116726">
    <property type="entry name" value="TrkA C-terminal domain-like"/>
    <property type="match status" value="1"/>
</dbReference>
<dbReference type="STRING" id="106634.TVD_02770"/>
<feature type="transmembrane region" description="Helical" evidence="2">
    <location>
        <begin position="76"/>
        <end position="100"/>
    </location>
</feature>
<dbReference type="Gene3D" id="1.10.287.70">
    <property type="match status" value="1"/>
</dbReference>
<keyword evidence="2" id="KW-1133">Transmembrane helix</keyword>
<dbReference type="GO" id="GO:0005886">
    <property type="term" value="C:plasma membrane"/>
    <property type="evidence" value="ECO:0007669"/>
    <property type="project" value="UniProtKB-SubCell"/>
</dbReference>
<dbReference type="Pfam" id="PF02254">
    <property type="entry name" value="TrkA_N"/>
    <property type="match status" value="2"/>
</dbReference>
<dbReference type="Proteomes" id="UP000064201">
    <property type="component" value="Chromosome"/>
</dbReference>
<dbReference type="SUPFAM" id="SSF81324">
    <property type="entry name" value="Voltage-gated potassium channels"/>
    <property type="match status" value="1"/>
</dbReference>
<dbReference type="Pfam" id="PF07885">
    <property type="entry name" value="Ion_trans_2"/>
    <property type="match status" value="1"/>
</dbReference>
<evidence type="ECO:0000313" key="5">
    <source>
        <dbReference type="EMBL" id="AKJ96394.1"/>
    </source>
</evidence>
<dbReference type="PATRIC" id="fig|106634.4.peg.560"/>
<keyword evidence="2" id="KW-0472">Membrane</keyword>
<dbReference type="PANTHER" id="PTHR43833">
    <property type="entry name" value="POTASSIUM CHANNEL PROTEIN 2-RELATED-RELATED"/>
    <property type="match status" value="1"/>
</dbReference>
<evidence type="ECO:0000256" key="1">
    <source>
        <dbReference type="ARBA" id="ARBA00004651"/>
    </source>
</evidence>
<gene>
    <name evidence="5" type="ORF">TVD_02770</name>
</gene>
<dbReference type="InterPro" id="IPR050721">
    <property type="entry name" value="Trk_Ktr_HKT_K-transport"/>
</dbReference>
<dbReference type="KEGG" id="tvr:TVD_02770"/>
<proteinExistence type="predicted"/>
<dbReference type="InterPro" id="IPR013099">
    <property type="entry name" value="K_chnl_dom"/>
</dbReference>
<dbReference type="PROSITE" id="PS51201">
    <property type="entry name" value="RCK_N"/>
    <property type="match status" value="1"/>
</dbReference>
<dbReference type="PROSITE" id="PS51202">
    <property type="entry name" value="RCK_C"/>
    <property type="match status" value="1"/>
</dbReference>
<sequence length="568" mass="62385">MNKVLFLFLRRMRAPLLALTAAYAISVLGLVLIPGVDDQGEPWRMDFFHAFYFVTYMATTIGFGEIPHAFTEAQRMWTVVAVYLSVVAWLYAIGKILALIQDPAFRLAVSQHAFDRTIRKLQRPFHIVCGYGDTGALVVRSLLGRNGFAVVIDQNPDRINELVLEDYPLQIPGLCADASIANRLLDAGLLNPHCQGVVALTSDDAVNLRIAIAAKLLNPERPVICRAESHDTEKNMASFGTDQVINPFDIFGQRLALALHSPAHHLLHEWLGSIPGSPLPMPIDPPCGRWILCGFGRFGKAVHAGLIQEGVEVTLVETDPEGADCPPDCIKGRGTEADTLHEAGIESASGIVAGTGRDDYNLSIVMTARELNPELFMVGRQNRECDSLLFAAADLPLVMRHDRVIAEAILAHLTSPLLPRFLELSRNQTTDWANEQVSSITAVVGDRVPAIWNEQLDEGTAPALLAHLEQEPVTLGQLLRADHPVRQRHACIVLLLRREAGGEDILAPDDNTPLQPGDHLLFCGRFASALTISHTLRDPHALRYLLTGEDTPEGWICRALRAARRQPA</sequence>
<evidence type="ECO:0000313" key="6">
    <source>
        <dbReference type="Proteomes" id="UP000064201"/>
    </source>
</evidence>
<comment type="subcellular location">
    <subcellularLocation>
        <location evidence="1">Cell membrane</location>
        <topology evidence="1">Multi-pass membrane protein</topology>
    </subcellularLocation>
</comment>
<evidence type="ECO:0000259" key="3">
    <source>
        <dbReference type="PROSITE" id="PS51201"/>
    </source>
</evidence>
<dbReference type="AlphaFoldDB" id="A0A0G3G7N6"/>
<dbReference type="InterPro" id="IPR036721">
    <property type="entry name" value="RCK_C_sf"/>
</dbReference>
<accession>A0A0G3G7N6</accession>
<feature type="domain" description="RCK C-terminal" evidence="4">
    <location>
        <begin position="456"/>
        <end position="539"/>
    </location>
</feature>
<evidence type="ECO:0000256" key="2">
    <source>
        <dbReference type="SAM" id="Phobius"/>
    </source>
</evidence>
<dbReference type="GO" id="GO:0008324">
    <property type="term" value="F:monoatomic cation transmembrane transporter activity"/>
    <property type="evidence" value="ECO:0007669"/>
    <property type="project" value="InterPro"/>
</dbReference>
<evidence type="ECO:0000259" key="4">
    <source>
        <dbReference type="PROSITE" id="PS51202"/>
    </source>
</evidence>
<dbReference type="EMBL" id="CP011367">
    <property type="protein sequence ID" value="AKJ96394.1"/>
    <property type="molecule type" value="Genomic_DNA"/>
</dbReference>
<feature type="domain" description="RCK N-terminal" evidence="3">
    <location>
        <begin position="123"/>
        <end position="245"/>
    </location>
</feature>
<reference evidence="5 6" key="1">
    <citation type="submission" date="2015-04" db="EMBL/GenBank/DDBJ databases">
        <title>Complete Sequence for the Genome of the Thioalkalivibrio versutus D301.</title>
        <authorList>
            <person name="Mu T."/>
            <person name="Zhou J."/>
            <person name="Xu X."/>
        </authorList>
    </citation>
    <scope>NUCLEOTIDE SEQUENCE [LARGE SCALE GENOMIC DNA]</scope>
    <source>
        <strain evidence="5 6">D301</strain>
    </source>
</reference>
<keyword evidence="6" id="KW-1185">Reference proteome</keyword>
<keyword evidence="2" id="KW-0812">Transmembrane</keyword>